<dbReference type="AlphaFoldDB" id="A0A2J6X390"/>
<comment type="caution">
    <text evidence="1">The sequence shown here is derived from an EMBL/GenBank/DDBJ whole genome shotgun (WGS) entry which is preliminary data.</text>
</comment>
<protein>
    <submittedName>
        <fullName evidence="1">Hydroxypyruvate isomerase</fullName>
    </submittedName>
</protein>
<keyword evidence="1" id="KW-0670">Pyruvate</keyword>
<gene>
    <name evidence="1" type="ORF">C0184_10195</name>
</gene>
<name>A0A2J6X390_9CHLR</name>
<dbReference type="GO" id="GO:0046487">
    <property type="term" value="P:glyoxylate metabolic process"/>
    <property type="evidence" value="ECO:0007669"/>
    <property type="project" value="TreeGrafter"/>
</dbReference>
<reference evidence="1 2" key="1">
    <citation type="submission" date="2018-01" db="EMBL/GenBank/DDBJ databases">
        <title>Metagenomic assembled genomes from two thermal pools in the Uzon Caldera, Kamchatka, Russia.</title>
        <authorList>
            <person name="Wilkins L."/>
            <person name="Ettinger C."/>
        </authorList>
    </citation>
    <scope>NUCLEOTIDE SEQUENCE [LARGE SCALE GENOMIC DNA]</scope>
    <source>
        <strain evidence="1">ZAV-02</strain>
    </source>
</reference>
<feature type="non-terminal residue" evidence="1">
    <location>
        <position position="82"/>
    </location>
</feature>
<dbReference type="PANTHER" id="PTHR43489:SF6">
    <property type="entry name" value="HYDROXYPYRUVATE ISOMERASE-RELATED"/>
    <property type="match status" value="1"/>
</dbReference>
<dbReference type="GO" id="GO:0008903">
    <property type="term" value="F:hydroxypyruvate isomerase activity"/>
    <property type="evidence" value="ECO:0007669"/>
    <property type="project" value="TreeGrafter"/>
</dbReference>
<dbReference type="InterPro" id="IPR036237">
    <property type="entry name" value="Xyl_isomerase-like_sf"/>
</dbReference>
<organism evidence="1 2">
    <name type="scientific">Chloroflexus aggregans</name>
    <dbReference type="NCBI Taxonomy" id="152260"/>
    <lineage>
        <taxon>Bacteria</taxon>
        <taxon>Bacillati</taxon>
        <taxon>Chloroflexota</taxon>
        <taxon>Chloroflexia</taxon>
        <taxon>Chloroflexales</taxon>
        <taxon>Chloroflexineae</taxon>
        <taxon>Chloroflexaceae</taxon>
        <taxon>Chloroflexus</taxon>
    </lineage>
</organism>
<dbReference type="PANTHER" id="PTHR43489">
    <property type="entry name" value="ISOMERASE"/>
    <property type="match status" value="1"/>
</dbReference>
<accession>A0A2J6X390</accession>
<dbReference type="EMBL" id="PNIQ01000679">
    <property type="protein sequence ID" value="PMP79254.1"/>
    <property type="molecule type" value="Genomic_DNA"/>
</dbReference>
<dbReference type="Gene3D" id="3.20.20.150">
    <property type="entry name" value="Divalent-metal-dependent TIM barrel enzymes"/>
    <property type="match status" value="1"/>
</dbReference>
<evidence type="ECO:0000313" key="2">
    <source>
        <dbReference type="Proteomes" id="UP000243376"/>
    </source>
</evidence>
<dbReference type="InterPro" id="IPR050417">
    <property type="entry name" value="Sugar_Epim/Isomerase"/>
</dbReference>
<dbReference type="Proteomes" id="UP000243376">
    <property type="component" value="Unassembled WGS sequence"/>
</dbReference>
<keyword evidence="1" id="KW-0413">Isomerase</keyword>
<proteinExistence type="predicted"/>
<dbReference type="SUPFAM" id="SSF51658">
    <property type="entry name" value="Xylose isomerase-like"/>
    <property type="match status" value="1"/>
</dbReference>
<evidence type="ECO:0000313" key="1">
    <source>
        <dbReference type="EMBL" id="PMP79254.1"/>
    </source>
</evidence>
<sequence length="82" mass="9292">MIRFALNVSLTMRDTPWLDRFDTAARLGFNAVEFWWPDGVDLTAIHHRLRDTGLQPVLVNLPAGNLAQGERGLLNHPTRQAE</sequence>